<name>A0ABN5VG53_9ACTN</name>
<feature type="domain" description="AMP-dependent synthetase/ligase" evidence="2">
    <location>
        <begin position="148"/>
        <end position="499"/>
    </location>
</feature>
<dbReference type="InterPro" id="IPR045851">
    <property type="entry name" value="AMP-bd_C_sf"/>
</dbReference>
<dbReference type="EMBL" id="AP018448">
    <property type="protein sequence ID" value="BBC32094.1"/>
    <property type="molecule type" value="Genomic_DNA"/>
</dbReference>
<dbReference type="InterPro" id="IPR025110">
    <property type="entry name" value="AMP-bd_C"/>
</dbReference>
<dbReference type="Pfam" id="PF13193">
    <property type="entry name" value="AMP-binding_C"/>
    <property type="match status" value="1"/>
</dbReference>
<dbReference type="PROSITE" id="PS00455">
    <property type="entry name" value="AMP_BINDING"/>
    <property type="match status" value="1"/>
</dbReference>
<sequence length="644" mass="67963">MREQYGTGEDPAPRAPDAAAAPSTPGHATTDAEGTGHREPPGPASTTRTTEETTARQPPGPTPPAHGTDDATDPATGAQQLDRTPPRRPPTRPGTARAAHPEPPGRPASAGPGTEEAAHGEPPDRTSAPGTTEPPGHAPTPQTLYAWFARAAEEFGDCVALEVGEERLAYGELRGLAEGIAVRLLSAAGGGAPPKRVGLLASRSVAAYAGYLAILRAGATVVTLNPEHPAARTAEIVRTAGLELVLADAPGADLGVPRLILGEAELAEIAAEPRPDAEWPRADADDLAYIIFTSGSTGAPKGVPITHRNVSANLAYITPRYGIGPGSRMSQTFELTFDASVHDLFVAWAGGATLVVPARSQLLSPVKTVNKLGLTHWFSVPSLISFASRLGTLKPGSMPTLRWTVFGGEPLTLAAAREWQEAAPNSDLEVLYGPTELTISCTGYRFPANPADWPETPNGTAPIGSCFPTLDFLLLDEEGGEADTGELCVRGPQRFPGYLDPDNNAGRFVGIDDSATRPTDAHWYRTGDRVALLDGCLVHLGRTDHQVKIRGHRIELGEIEARLREQDGVREAVVLAVPAEDGEPELEAVVSGTDCDPDRLFAGLGDRLPPYMLPRRITALGQLPLGANGKIDRRALLTELTRPR</sequence>
<dbReference type="Pfam" id="PF00501">
    <property type="entry name" value="AMP-binding"/>
    <property type="match status" value="1"/>
</dbReference>
<organism evidence="4 5">
    <name type="scientific">Streptomyces graminofaciens</name>
    <dbReference type="NCBI Taxonomy" id="68212"/>
    <lineage>
        <taxon>Bacteria</taxon>
        <taxon>Bacillati</taxon>
        <taxon>Actinomycetota</taxon>
        <taxon>Actinomycetes</taxon>
        <taxon>Kitasatosporales</taxon>
        <taxon>Streptomycetaceae</taxon>
        <taxon>Streptomyces</taxon>
    </lineage>
</organism>
<evidence type="ECO:0008006" key="6">
    <source>
        <dbReference type="Google" id="ProtNLM"/>
    </source>
</evidence>
<dbReference type="Proteomes" id="UP001321542">
    <property type="component" value="Chromosome"/>
</dbReference>
<dbReference type="InterPro" id="IPR010071">
    <property type="entry name" value="AA_adenyl_dom"/>
</dbReference>
<evidence type="ECO:0000313" key="5">
    <source>
        <dbReference type="Proteomes" id="UP001321542"/>
    </source>
</evidence>
<gene>
    <name evidence="4" type="ORF">SGFS_033880</name>
</gene>
<protein>
    <recommendedName>
        <fullName evidence="6">Amino acid adenylation domain-containing protein</fullName>
    </recommendedName>
</protein>
<evidence type="ECO:0000259" key="2">
    <source>
        <dbReference type="Pfam" id="PF00501"/>
    </source>
</evidence>
<dbReference type="InterPro" id="IPR042099">
    <property type="entry name" value="ANL_N_sf"/>
</dbReference>
<evidence type="ECO:0000256" key="1">
    <source>
        <dbReference type="SAM" id="MobiDB-lite"/>
    </source>
</evidence>
<dbReference type="SUPFAM" id="SSF56801">
    <property type="entry name" value="Acetyl-CoA synthetase-like"/>
    <property type="match status" value="1"/>
</dbReference>
<evidence type="ECO:0000313" key="4">
    <source>
        <dbReference type="EMBL" id="BBC32094.1"/>
    </source>
</evidence>
<keyword evidence="5" id="KW-1185">Reference proteome</keyword>
<dbReference type="InterPro" id="IPR000873">
    <property type="entry name" value="AMP-dep_synth/lig_dom"/>
</dbReference>
<proteinExistence type="predicted"/>
<feature type="domain" description="AMP-binding enzyme C-terminal" evidence="3">
    <location>
        <begin position="558"/>
        <end position="630"/>
    </location>
</feature>
<dbReference type="Gene3D" id="3.40.50.12780">
    <property type="entry name" value="N-terminal domain of ligase-like"/>
    <property type="match status" value="1"/>
</dbReference>
<feature type="region of interest" description="Disordered" evidence="1">
    <location>
        <begin position="1"/>
        <end position="141"/>
    </location>
</feature>
<reference evidence="4 5" key="1">
    <citation type="journal article" date="2010" name="ChemBioChem">
        <title>Cloning and characterization of the biosynthetic gene cluster of 16-membered macrolide antibiotic FD-891: involvement of a dual functional cytochrome P450 monooxygenase catalyzing epoxidation and hydroxylation.</title>
        <authorList>
            <person name="Kudo F."/>
            <person name="Motegi A."/>
            <person name="Mizoue K."/>
            <person name="Eguchi T."/>
        </authorList>
    </citation>
    <scope>NUCLEOTIDE SEQUENCE [LARGE SCALE GENOMIC DNA]</scope>
    <source>
        <strain evidence="4 5">A-8890</strain>
    </source>
</reference>
<accession>A0ABN5VG53</accession>
<dbReference type="RefSeq" id="WP_286251053.1">
    <property type="nucleotide sequence ID" value="NZ_AP018448.1"/>
</dbReference>
<dbReference type="PANTHER" id="PTHR45527:SF1">
    <property type="entry name" value="FATTY ACID SYNTHASE"/>
    <property type="match status" value="1"/>
</dbReference>
<dbReference type="InterPro" id="IPR020845">
    <property type="entry name" value="AMP-binding_CS"/>
</dbReference>
<dbReference type="PANTHER" id="PTHR45527">
    <property type="entry name" value="NONRIBOSOMAL PEPTIDE SYNTHETASE"/>
    <property type="match status" value="1"/>
</dbReference>
<evidence type="ECO:0000259" key="3">
    <source>
        <dbReference type="Pfam" id="PF13193"/>
    </source>
</evidence>
<dbReference type="Gene3D" id="3.30.300.30">
    <property type="match status" value="1"/>
</dbReference>
<reference evidence="4 5" key="2">
    <citation type="journal article" date="2023" name="ChemBioChem">
        <title>Acyltransferase Domain Exchange between Two Independent Type I Polyketide Synthases in the Same Producer Strain of Macrolide Antibiotics.</title>
        <authorList>
            <person name="Kudo F."/>
            <person name="Kishikawa K."/>
            <person name="Tsuboi K."/>
            <person name="Kido T."/>
            <person name="Usui T."/>
            <person name="Hashimoto J."/>
            <person name="Shin-Ya K."/>
            <person name="Miyanaga A."/>
            <person name="Eguchi T."/>
        </authorList>
    </citation>
    <scope>NUCLEOTIDE SEQUENCE [LARGE SCALE GENOMIC DNA]</scope>
    <source>
        <strain evidence="4 5">A-8890</strain>
    </source>
</reference>
<dbReference type="NCBIfam" id="TIGR01733">
    <property type="entry name" value="AA-adenyl-dom"/>
    <property type="match status" value="1"/>
</dbReference>